<protein>
    <submittedName>
        <fullName evidence="2">SprB repeat-containing protein</fullName>
    </submittedName>
</protein>
<dbReference type="STRING" id="913024.SAMN05421741_1601"/>
<proteinExistence type="predicted"/>
<keyword evidence="3" id="KW-1185">Reference proteome</keyword>
<dbReference type="InterPro" id="IPR025667">
    <property type="entry name" value="SprB_repeat"/>
</dbReference>
<evidence type="ECO:0000259" key="1">
    <source>
        <dbReference type="Pfam" id="PF19081"/>
    </source>
</evidence>
<dbReference type="Pfam" id="PF19081">
    <property type="entry name" value="Ig_7"/>
    <property type="match status" value="2"/>
</dbReference>
<reference evidence="3" key="1">
    <citation type="submission" date="2016-10" db="EMBL/GenBank/DDBJ databases">
        <authorList>
            <person name="Varghese N."/>
            <person name="Submissions S."/>
        </authorList>
    </citation>
    <scope>NUCLEOTIDE SEQUENCE [LARGE SCALE GENOMIC DNA]</scope>
    <source>
        <strain evidence="3">DS-12</strain>
    </source>
</reference>
<feature type="domain" description="Ig-like" evidence="1">
    <location>
        <begin position="373"/>
        <end position="443"/>
    </location>
</feature>
<organism evidence="2 3">
    <name type="scientific">Paenimyroides ummariense</name>
    <dbReference type="NCBI Taxonomy" id="913024"/>
    <lineage>
        <taxon>Bacteria</taxon>
        <taxon>Pseudomonadati</taxon>
        <taxon>Bacteroidota</taxon>
        <taxon>Flavobacteriia</taxon>
        <taxon>Flavobacteriales</taxon>
        <taxon>Flavobacteriaceae</taxon>
        <taxon>Paenimyroides</taxon>
    </lineage>
</organism>
<dbReference type="EMBL" id="FOVI01000060">
    <property type="protein sequence ID" value="SFO41137.1"/>
    <property type="molecule type" value="Genomic_DNA"/>
</dbReference>
<dbReference type="Pfam" id="PF13573">
    <property type="entry name" value="SprB"/>
    <property type="match status" value="5"/>
</dbReference>
<feature type="non-terminal residue" evidence="2">
    <location>
        <position position="1"/>
    </location>
</feature>
<dbReference type="InterPro" id="IPR044023">
    <property type="entry name" value="Ig_7"/>
</dbReference>
<sequence length="672" mass="68884">SCNGKNDGSASVSPSGGIAPYTVLWSDGVIGLSRTRMSPGAYSVTVRDANNCPITQNFTITEPSVITTGVSTQSNVTVYGGNDGSATVSASGGTAPYTYAWTPYGGTSDTATNLGAGTFSVLVTDANGCTVTQSVVITQPAIPYDIVLVSQQNISCNGANDGSITVNVTGGTPPYSYVWSNGGGNTAAVSNLAAGTYTLTVTDSDSSVLTRSYTITEPTVLNVTSSLTNVTCNGLSNGTATASVSGGTAPYTYFWSNGMTTANANNLTAGTYSVTVTDANNCKATASVTIAQPGVLSLTPTVTNISCSGQVDGSVSLTVNGGAAPFTYVWSSGQTTANISGLTAGTYSVTVTDANNCTATETVTITSPAFVHAPVATNQSFCTGQNATLANVVATGSNIKWYSAATGGVLLPSSTILVNGTTYYASQTVGACESSTRTAVQITLGQGTPLTTTQLNVCNNTRVQNMTIDGFNYTQLKWYTSATSTTELVPSQLLATGTYYVSSYVGTCESTRQAITVNVAAIVPAPTASSQTICNNSTLDDLVVVKDPSATLRWYSSPQIMTPLAGTTVVSTGTYYVQQVIGNCESVRIPVSVQVVSVSVPAMTSIATCQGNTIADLHPSVGKYVWYTSNSSTTALAETFVITAGTYYIAFENSGCTSAKTQVIVTVSPRPT</sequence>
<feature type="non-terminal residue" evidence="2">
    <location>
        <position position="672"/>
    </location>
</feature>
<name>A0A1I5GYW0_9FLAO</name>
<accession>A0A1I5GYW0</accession>
<dbReference type="AlphaFoldDB" id="A0A1I5GYW0"/>
<dbReference type="Proteomes" id="UP000199036">
    <property type="component" value="Unassembled WGS sequence"/>
</dbReference>
<dbReference type="Gene3D" id="2.60.40.740">
    <property type="match status" value="5"/>
</dbReference>
<feature type="domain" description="Ig-like" evidence="1">
    <location>
        <begin position="525"/>
        <end position="595"/>
    </location>
</feature>
<evidence type="ECO:0000313" key="3">
    <source>
        <dbReference type="Proteomes" id="UP000199036"/>
    </source>
</evidence>
<gene>
    <name evidence="2" type="ORF">SAMN05421741_1601</name>
</gene>
<evidence type="ECO:0000313" key="2">
    <source>
        <dbReference type="EMBL" id="SFO41137.1"/>
    </source>
</evidence>